<sequence length="147" mass="16477">MPGSEDEIINQIVSDLNSLARLAALENAWETRGIAAMMAELYRYRRRSEGEPVELSAELRAVELCLRLVKPRYGVDCSWDFLTSGVESILVPRGELLRHVEEQVACRTGREEGFWIRIEAIPEEKSCSILVSDGPGPGEPVQMSYPL</sequence>
<proteinExistence type="predicted"/>
<accession>A0A1Y1RYA1</accession>
<gene>
    <name evidence="1" type="ORF">B4O97_12255</name>
</gene>
<dbReference type="STRING" id="1963862.B4O97_12255"/>
<organism evidence="1 2">
    <name type="scientific">Marispirochaeta aestuarii</name>
    <dbReference type="NCBI Taxonomy" id="1963862"/>
    <lineage>
        <taxon>Bacteria</taxon>
        <taxon>Pseudomonadati</taxon>
        <taxon>Spirochaetota</taxon>
        <taxon>Spirochaetia</taxon>
        <taxon>Spirochaetales</taxon>
        <taxon>Spirochaetaceae</taxon>
        <taxon>Marispirochaeta</taxon>
    </lineage>
</organism>
<evidence type="ECO:0000313" key="1">
    <source>
        <dbReference type="EMBL" id="ORC34709.1"/>
    </source>
</evidence>
<reference evidence="1 2" key="1">
    <citation type="submission" date="2017-03" db="EMBL/GenBank/DDBJ databases">
        <title>Draft Genome sequence of Marispirochaeta sp. strain JC444.</title>
        <authorList>
            <person name="Shivani Y."/>
            <person name="Subhash Y."/>
            <person name="Sasikala C."/>
            <person name="Ramana C."/>
        </authorList>
    </citation>
    <scope>NUCLEOTIDE SEQUENCE [LARGE SCALE GENOMIC DNA]</scope>
    <source>
        <strain evidence="1 2">JC444</strain>
    </source>
</reference>
<keyword evidence="2" id="KW-1185">Reference proteome</keyword>
<dbReference type="RefSeq" id="WP_083051191.1">
    <property type="nucleotide sequence ID" value="NZ_MWQY01000012.1"/>
</dbReference>
<evidence type="ECO:0000313" key="2">
    <source>
        <dbReference type="Proteomes" id="UP000192343"/>
    </source>
</evidence>
<dbReference type="EMBL" id="MWQY01000012">
    <property type="protein sequence ID" value="ORC34709.1"/>
    <property type="molecule type" value="Genomic_DNA"/>
</dbReference>
<dbReference type="Proteomes" id="UP000192343">
    <property type="component" value="Unassembled WGS sequence"/>
</dbReference>
<dbReference type="AlphaFoldDB" id="A0A1Y1RYA1"/>
<name>A0A1Y1RYA1_9SPIO</name>
<comment type="caution">
    <text evidence="1">The sequence shown here is derived from an EMBL/GenBank/DDBJ whole genome shotgun (WGS) entry which is preliminary data.</text>
</comment>
<protein>
    <submittedName>
        <fullName evidence="1">Uncharacterized protein</fullName>
    </submittedName>
</protein>